<name>A0AAN7FMQ3_QUERU</name>
<dbReference type="GO" id="GO:0005216">
    <property type="term" value="F:monoatomic ion channel activity"/>
    <property type="evidence" value="ECO:0007669"/>
    <property type="project" value="InterPro"/>
</dbReference>
<dbReference type="InterPro" id="IPR014710">
    <property type="entry name" value="RmlC-like_jellyroll"/>
</dbReference>
<feature type="domain" description="Cyclic nucleotide-binding" evidence="12">
    <location>
        <begin position="497"/>
        <end position="576"/>
    </location>
</feature>
<dbReference type="Gene3D" id="2.60.120.10">
    <property type="entry name" value="Jelly Rolls"/>
    <property type="match status" value="1"/>
</dbReference>
<keyword evidence="3" id="KW-0813">Transport</keyword>
<keyword evidence="14" id="KW-1185">Reference proteome</keyword>
<evidence type="ECO:0000313" key="14">
    <source>
        <dbReference type="Proteomes" id="UP001324115"/>
    </source>
</evidence>
<evidence type="ECO:0000256" key="5">
    <source>
        <dbReference type="ARBA" id="ARBA00022989"/>
    </source>
</evidence>
<dbReference type="PANTHER" id="PTHR45651">
    <property type="entry name" value="CYCLIC NUCLEOTIDE-GATED ION CHANNEL 15-RELATED-RELATED"/>
    <property type="match status" value="1"/>
</dbReference>
<accession>A0AAN7FMQ3</accession>
<reference evidence="13 14" key="1">
    <citation type="journal article" date="2023" name="G3 (Bethesda)">
        <title>A haplotype-resolved chromosome-scale genome for Quercus rubra L. provides insights into the genetics of adaptive traits for red oak species.</title>
        <authorList>
            <person name="Kapoor B."/>
            <person name="Jenkins J."/>
            <person name="Schmutz J."/>
            <person name="Zhebentyayeva T."/>
            <person name="Kuelheim C."/>
            <person name="Coggeshall M."/>
            <person name="Heim C."/>
            <person name="Lasky J.R."/>
            <person name="Leites L."/>
            <person name="Islam-Faridi N."/>
            <person name="Romero-Severson J."/>
            <person name="DeLeo V.L."/>
            <person name="Lucas S.M."/>
            <person name="Lazic D."/>
            <person name="Gailing O."/>
            <person name="Carlson J."/>
            <person name="Staton M."/>
        </authorList>
    </citation>
    <scope>NUCLEOTIDE SEQUENCE [LARGE SCALE GENOMIC DNA]</scope>
    <source>
        <strain evidence="13">Pseudo-F2</strain>
    </source>
</reference>
<proteinExistence type="inferred from homology"/>
<evidence type="ECO:0000256" key="7">
    <source>
        <dbReference type="ARBA" id="ARBA00023136"/>
    </source>
</evidence>
<evidence type="ECO:0000256" key="10">
    <source>
        <dbReference type="SAM" id="MobiDB-lite"/>
    </source>
</evidence>
<keyword evidence="8" id="KW-1071">Ligand-gated ion channel</keyword>
<dbReference type="Gene3D" id="1.10.287.630">
    <property type="entry name" value="Helix hairpin bin"/>
    <property type="match status" value="1"/>
</dbReference>
<dbReference type="PANTHER" id="PTHR45651:SF94">
    <property type="entry name" value="CYCLIC NUCLEOTIDE-BINDING DOMAIN-CONTAINING PROTEIN"/>
    <property type="match status" value="1"/>
</dbReference>
<dbReference type="InterPro" id="IPR000595">
    <property type="entry name" value="cNMP-bd_dom"/>
</dbReference>
<dbReference type="SUPFAM" id="SSF81324">
    <property type="entry name" value="Voltage-gated potassium channels"/>
    <property type="match status" value="1"/>
</dbReference>
<dbReference type="GO" id="GO:0012505">
    <property type="term" value="C:endomembrane system"/>
    <property type="evidence" value="ECO:0007669"/>
    <property type="project" value="UniProtKB-SubCell"/>
</dbReference>
<evidence type="ECO:0000256" key="6">
    <source>
        <dbReference type="ARBA" id="ARBA00023065"/>
    </source>
</evidence>
<dbReference type="PROSITE" id="PS50042">
    <property type="entry name" value="CNMP_BINDING_3"/>
    <property type="match status" value="1"/>
</dbReference>
<dbReference type="CDD" id="cd00038">
    <property type="entry name" value="CAP_ED"/>
    <property type="match status" value="1"/>
</dbReference>
<evidence type="ECO:0000256" key="11">
    <source>
        <dbReference type="SAM" id="Phobius"/>
    </source>
</evidence>
<evidence type="ECO:0000256" key="3">
    <source>
        <dbReference type="ARBA" id="ARBA00022448"/>
    </source>
</evidence>
<feature type="compositionally biased region" description="Basic and acidic residues" evidence="10">
    <location>
        <begin position="1"/>
        <end position="15"/>
    </location>
</feature>
<dbReference type="FunFam" id="1.10.287.630:FF:000003">
    <property type="entry name" value="Cyclic nucleotide-gated ion channel 1"/>
    <property type="match status" value="1"/>
</dbReference>
<comment type="subcellular location">
    <subcellularLocation>
        <location evidence="1">Endomembrane system</location>
        <topology evidence="1">Multi-pass membrane protein</topology>
    </subcellularLocation>
</comment>
<evidence type="ECO:0000256" key="8">
    <source>
        <dbReference type="ARBA" id="ARBA00023286"/>
    </source>
</evidence>
<dbReference type="EMBL" id="JAXUIC010000004">
    <property type="protein sequence ID" value="KAK4593481.1"/>
    <property type="molecule type" value="Genomic_DNA"/>
</dbReference>
<evidence type="ECO:0000256" key="4">
    <source>
        <dbReference type="ARBA" id="ARBA00022692"/>
    </source>
</evidence>
<keyword evidence="7 11" id="KW-0472">Membrane</keyword>
<keyword evidence="6" id="KW-0406">Ion transport</keyword>
<sequence length="699" mass="80967">MDSKRLKIFRSKDQSSKPSLSSGQNYGFEHGLCLRNFRTTVGRVLERLGEGFERGSERIKSFKKLKSIPYVGDQPKKEAGPPPKTILDPQGQFLQTWNKVFVLSCVISVALDPLFFYIPMIREDNYMDKNDEYSCHGADKRLAKIASVLRSLFDAFYVIRIIFQFRTGFIAPSSQVFGRGETITDPVAIAKRYLSTYFLIDILSILPLPQVVSLVFIVAKSKSRAVKRRLKFVIFSQYVPRITRLYPLYMEVKRTSGILTQTAWAGAAYNLFLYMLASHVVGAFWYLFAIERVGACWHKYCNNSAACEDYLYCGDNGRKNLTSLYENCRYKKPDDIENLTDFNFGMFTDALKSGMVLNSTRFRVKLSYCFWWGFRNLSSAGQNLQTSTFIGEIVFAVGISTFGLVLFSLLIGNMQRYLQSTTMRVEEMRVKRTDAEQWMSHRMLPEELRARVRRYQQYKWQLTRGVEEENLLQSLPKDLRRDITRHLCLNLLKSVPMFEKMDSQLFDALCDRLKPVLHTEKSCITLEGDPVDEMLFIMRGTLTTRTGKTGNAGDLKAGDFCGEELFAWALNPRSSSSLPISTRTVIAQTEVEAFALRAADLKFVASQFRRLHSKQFQHIFRFYSLQWKTWAARRIQAVWRRFYERKLYKYLHEAEDRLQDAVIDFAWTSKVEHDDECKAPKRLLLLPQKPDEPNYNGED</sequence>
<dbReference type="InterPro" id="IPR005821">
    <property type="entry name" value="Ion_trans_dom"/>
</dbReference>
<dbReference type="InterPro" id="IPR018490">
    <property type="entry name" value="cNMP-bd_dom_sf"/>
</dbReference>
<evidence type="ECO:0000313" key="13">
    <source>
        <dbReference type="EMBL" id="KAK4593481.1"/>
    </source>
</evidence>
<comment type="similarity">
    <text evidence="2">Belongs to the cyclic nucleotide-gated cation channel (TC 1.A.1.5) family.</text>
</comment>
<dbReference type="Proteomes" id="UP001324115">
    <property type="component" value="Unassembled WGS sequence"/>
</dbReference>
<dbReference type="GO" id="GO:0016020">
    <property type="term" value="C:membrane"/>
    <property type="evidence" value="ECO:0007669"/>
    <property type="project" value="InterPro"/>
</dbReference>
<dbReference type="SUPFAM" id="SSF51206">
    <property type="entry name" value="cAMP-binding domain-like"/>
    <property type="match status" value="1"/>
</dbReference>
<keyword evidence="4 11" id="KW-0812">Transmembrane</keyword>
<feature type="transmembrane region" description="Helical" evidence="11">
    <location>
        <begin position="263"/>
        <end position="288"/>
    </location>
</feature>
<feature type="transmembrane region" description="Helical" evidence="11">
    <location>
        <begin position="393"/>
        <end position="414"/>
    </location>
</feature>
<organism evidence="13 14">
    <name type="scientific">Quercus rubra</name>
    <name type="common">Northern red oak</name>
    <name type="synonym">Quercus borealis</name>
    <dbReference type="NCBI Taxonomy" id="3512"/>
    <lineage>
        <taxon>Eukaryota</taxon>
        <taxon>Viridiplantae</taxon>
        <taxon>Streptophyta</taxon>
        <taxon>Embryophyta</taxon>
        <taxon>Tracheophyta</taxon>
        <taxon>Spermatophyta</taxon>
        <taxon>Magnoliopsida</taxon>
        <taxon>eudicotyledons</taxon>
        <taxon>Gunneridae</taxon>
        <taxon>Pentapetalae</taxon>
        <taxon>rosids</taxon>
        <taxon>fabids</taxon>
        <taxon>Fagales</taxon>
        <taxon>Fagaceae</taxon>
        <taxon>Quercus</taxon>
    </lineage>
</organism>
<evidence type="ECO:0000256" key="2">
    <source>
        <dbReference type="ARBA" id="ARBA00010486"/>
    </source>
</evidence>
<dbReference type="SMART" id="SM00100">
    <property type="entry name" value="cNMP"/>
    <property type="match status" value="1"/>
</dbReference>
<feature type="transmembrane region" description="Helical" evidence="11">
    <location>
        <begin position="197"/>
        <end position="219"/>
    </location>
</feature>
<gene>
    <name evidence="13" type="ORF">RGQ29_017552</name>
</gene>
<dbReference type="Pfam" id="PF00520">
    <property type="entry name" value="Ion_trans"/>
    <property type="match status" value="1"/>
</dbReference>
<keyword evidence="5 11" id="KW-1133">Transmembrane helix</keyword>
<feature type="region of interest" description="Disordered" evidence="10">
    <location>
        <begin position="1"/>
        <end position="22"/>
    </location>
</feature>
<evidence type="ECO:0000256" key="9">
    <source>
        <dbReference type="ARBA" id="ARBA00023303"/>
    </source>
</evidence>
<evidence type="ECO:0000256" key="1">
    <source>
        <dbReference type="ARBA" id="ARBA00004127"/>
    </source>
</evidence>
<dbReference type="AlphaFoldDB" id="A0AAN7FMQ3"/>
<protein>
    <recommendedName>
        <fullName evidence="12">Cyclic nucleotide-binding domain-containing protein</fullName>
    </recommendedName>
</protein>
<feature type="transmembrane region" description="Helical" evidence="11">
    <location>
        <begin position="100"/>
        <end position="118"/>
    </location>
</feature>
<keyword evidence="9" id="KW-0407">Ion channel</keyword>
<dbReference type="Gene3D" id="1.10.287.70">
    <property type="match status" value="1"/>
</dbReference>
<evidence type="ECO:0000259" key="12">
    <source>
        <dbReference type="PROSITE" id="PS50042"/>
    </source>
</evidence>
<dbReference type="PROSITE" id="PS50096">
    <property type="entry name" value="IQ"/>
    <property type="match status" value="1"/>
</dbReference>
<comment type="caution">
    <text evidence="13">The sequence shown here is derived from an EMBL/GenBank/DDBJ whole genome shotgun (WGS) entry which is preliminary data.</text>
</comment>